<organism evidence="1 2">
    <name type="scientific">Solihabitans fulvus</name>
    <dbReference type="NCBI Taxonomy" id="1892852"/>
    <lineage>
        <taxon>Bacteria</taxon>
        <taxon>Bacillati</taxon>
        <taxon>Actinomycetota</taxon>
        <taxon>Actinomycetes</taxon>
        <taxon>Pseudonocardiales</taxon>
        <taxon>Pseudonocardiaceae</taxon>
        <taxon>Solihabitans</taxon>
    </lineage>
</organism>
<dbReference type="Proteomes" id="UP000323454">
    <property type="component" value="Unassembled WGS sequence"/>
</dbReference>
<evidence type="ECO:0000313" key="1">
    <source>
        <dbReference type="EMBL" id="KAA2266603.1"/>
    </source>
</evidence>
<reference evidence="1 2" key="2">
    <citation type="submission" date="2019-09" db="EMBL/GenBank/DDBJ databases">
        <authorList>
            <person name="Jin C."/>
        </authorList>
    </citation>
    <scope>NUCLEOTIDE SEQUENCE [LARGE SCALE GENOMIC DNA]</scope>
    <source>
        <strain evidence="1 2">AN110305</strain>
    </source>
</reference>
<protein>
    <recommendedName>
        <fullName evidence="3">DUF4288 domain-containing protein</fullName>
    </recommendedName>
</protein>
<dbReference type="RefSeq" id="WP_149847710.1">
    <property type="nucleotide sequence ID" value="NZ_VUOB01000002.1"/>
</dbReference>
<dbReference type="AlphaFoldDB" id="A0A5B2XTB4"/>
<proteinExistence type="predicted"/>
<accession>A0A5B2XTB4</accession>
<dbReference type="OrthoDB" id="3296292at2"/>
<name>A0A5B2XTB4_9PSEU</name>
<dbReference type="EMBL" id="VUOB01000002">
    <property type="protein sequence ID" value="KAA2266603.1"/>
    <property type="molecule type" value="Genomic_DNA"/>
</dbReference>
<sequence>MSDQVGGWYSVRCIFRWTTWQDTPFEERILLWQAQSLRDAIALAESEAREYAQGNQVDYVGLAQAYALPTANEIGSGVEVFSLLRDSELPPDEYLSSYFDTGRERLGDLDPEDA</sequence>
<keyword evidence="2" id="KW-1185">Reference proteome</keyword>
<evidence type="ECO:0000313" key="2">
    <source>
        <dbReference type="Proteomes" id="UP000323454"/>
    </source>
</evidence>
<evidence type="ECO:0008006" key="3">
    <source>
        <dbReference type="Google" id="ProtNLM"/>
    </source>
</evidence>
<comment type="caution">
    <text evidence="1">The sequence shown here is derived from an EMBL/GenBank/DDBJ whole genome shotgun (WGS) entry which is preliminary data.</text>
</comment>
<gene>
    <name evidence="1" type="ORF">F0L68_02375</name>
</gene>
<reference evidence="1 2" key="1">
    <citation type="submission" date="2019-09" db="EMBL/GenBank/DDBJ databases">
        <title>Goodfellowia gen. nov., a new genus of the Pseudonocardineae related to Actinoalloteichus, containing Goodfellowia coeruleoviolacea gen. nov., comb. nov. gen. nov., comb. nov.</title>
        <authorList>
            <person name="Labeda D."/>
        </authorList>
    </citation>
    <scope>NUCLEOTIDE SEQUENCE [LARGE SCALE GENOMIC DNA]</scope>
    <source>
        <strain evidence="1 2">AN110305</strain>
    </source>
</reference>